<dbReference type="RefSeq" id="WP_338603488.1">
    <property type="nucleotide sequence ID" value="NZ_AP028679.1"/>
</dbReference>
<feature type="domain" description="Tripartite ATP-independent periplasmic transporters DctQ component" evidence="10">
    <location>
        <begin position="36"/>
        <end position="154"/>
    </location>
</feature>
<feature type="transmembrane region" description="Helical" evidence="9">
    <location>
        <begin position="96"/>
        <end position="114"/>
    </location>
</feature>
<evidence type="ECO:0000256" key="1">
    <source>
        <dbReference type="ARBA" id="ARBA00004429"/>
    </source>
</evidence>
<keyword evidence="3" id="KW-1003">Cell membrane</keyword>
<evidence type="ECO:0000256" key="8">
    <source>
        <dbReference type="ARBA" id="ARBA00038436"/>
    </source>
</evidence>
<evidence type="ECO:0000256" key="7">
    <source>
        <dbReference type="ARBA" id="ARBA00023136"/>
    </source>
</evidence>
<evidence type="ECO:0000313" key="11">
    <source>
        <dbReference type="EMBL" id="BEQ16935.1"/>
    </source>
</evidence>
<dbReference type="GO" id="GO:0022857">
    <property type="term" value="F:transmembrane transporter activity"/>
    <property type="evidence" value="ECO:0007669"/>
    <property type="project" value="TreeGrafter"/>
</dbReference>
<keyword evidence="5 9" id="KW-0812">Transmembrane</keyword>
<dbReference type="PANTHER" id="PTHR35011:SF2">
    <property type="entry name" value="2,3-DIKETO-L-GULONATE TRAP TRANSPORTER SMALL PERMEASE PROTEIN YIAM"/>
    <property type="match status" value="1"/>
</dbReference>
<dbReference type="GO" id="GO:0015740">
    <property type="term" value="P:C4-dicarboxylate transport"/>
    <property type="evidence" value="ECO:0007669"/>
    <property type="project" value="TreeGrafter"/>
</dbReference>
<evidence type="ECO:0000256" key="6">
    <source>
        <dbReference type="ARBA" id="ARBA00022989"/>
    </source>
</evidence>
<dbReference type="PANTHER" id="PTHR35011">
    <property type="entry name" value="2,3-DIKETO-L-GULONATE TRAP TRANSPORTER SMALL PERMEASE PROTEIN YIAM"/>
    <property type="match status" value="1"/>
</dbReference>
<dbReference type="InterPro" id="IPR007387">
    <property type="entry name" value="TRAP_DctQ"/>
</dbReference>
<keyword evidence="4" id="KW-0997">Cell inner membrane</keyword>
<keyword evidence="2" id="KW-0813">Transport</keyword>
<evidence type="ECO:0000256" key="4">
    <source>
        <dbReference type="ARBA" id="ARBA00022519"/>
    </source>
</evidence>
<dbReference type="KEGG" id="dmp:FAK_40010"/>
<organism evidence="11 12">
    <name type="scientific">Desulfoferula mesophila</name>
    <dbReference type="NCBI Taxonomy" id="3058419"/>
    <lineage>
        <taxon>Bacteria</taxon>
        <taxon>Pseudomonadati</taxon>
        <taxon>Thermodesulfobacteriota</taxon>
        <taxon>Desulfarculia</taxon>
        <taxon>Desulfarculales</taxon>
        <taxon>Desulfarculaceae</taxon>
        <taxon>Desulfoferula</taxon>
    </lineage>
</organism>
<reference evidence="12" key="1">
    <citation type="journal article" date="2023" name="Arch. Microbiol.">
        <title>Desulfoferula mesophilus gen. nov. sp. nov., a mesophilic sulfate-reducing bacterium isolated from a brackish lake sediment.</title>
        <authorList>
            <person name="Watanabe T."/>
            <person name="Yabe T."/>
            <person name="Tsuji J.M."/>
            <person name="Fukui M."/>
        </authorList>
    </citation>
    <scope>NUCLEOTIDE SEQUENCE [LARGE SCALE GENOMIC DNA]</scope>
    <source>
        <strain evidence="12">12FAK</strain>
    </source>
</reference>
<proteinExistence type="inferred from homology"/>
<keyword evidence="12" id="KW-1185">Reference proteome</keyword>
<dbReference type="EMBL" id="AP028679">
    <property type="protein sequence ID" value="BEQ16935.1"/>
    <property type="molecule type" value="Genomic_DNA"/>
</dbReference>
<accession>A0AAU9EJM3</accession>
<comment type="similarity">
    <text evidence="8">Belongs to the TRAP transporter small permease family.</text>
</comment>
<evidence type="ECO:0000256" key="2">
    <source>
        <dbReference type="ARBA" id="ARBA00022448"/>
    </source>
</evidence>
<evidence type="ECO:0000313" key="12">
    <source>
        <dbReference type="Proteomes" id="UP001366166"/>
    </source>
</evidence>
<comment type="subcellular location">
    <subcellularLocation>
        <location evidence="1">Cell inner membrane</location>
        <topology evidence="1">Multi-pass membrane protein</topology>
    </subcellularLocation>
</comment>
<dbReference type="AlphaFoldDB" id="A0AAU9EJM3"/>
<evidence type="ECO:0000256" key="9">
    <source>
        <dbReference type="SAM" id="Phobius"/>
    </source>
</evidence>
<evidence type="ECO:0000256" key="5">
    <source>
        <dbReference type="ARBA" id="ARBA00022692"/>
    </source>
</evidence>
<protein>
    <submittedName>
        <fullName evidence="11">C4-dicarboxylate ABC transporter permease</fullName>
    </submittedName>
</protein>
<keyword evidence="6 9" id="KW-1133">Transmembrane helix</keyword>
<dbReference type="InterPro" id="IPR055348">
    <property type="entry name" value="DctQ"/>
</dbReference>
<feature type="transmembrane region" description="Helical" evidence="9">
    <location>
        <begin position="134"/>
        <end position="156"/>
    </location>
</feature>
<keyword evidence="7 9" id="KW-0472">Membrane</keyword>
<dbReference type="GO" id="GO:0005886">
    <property type="term" value="C:plasma membrane"/>
    <property type="evidence" value="ECO:0007669"/>
    <property type="project" value="UniProtKB-SubCell"/>
</dbReference>
<name>A0AAU9EJM3_9BACT</name>
<sequence length="169" mass="18887">MQKFLSSFHTALDYLEKATYAVVILLAGLLLFNTTLGMFFDHFVGESIPWTEEVNTLLFIWVALLGAGVIARYGGHIGVDTITERFSSPVQYGFKVLHALLALVVVWVMVQYGTQLARFVGKSQSSLYLDINMSWYYFAVPVAGLILGIFSIAYVLPDPRKKELNAQPD</sequence>
<dbReference type="Pfam" id="PF04290">
    <property type="entry name" value="DctQ"/>
    <property type="match status" value="1"/>
</dbReference>
<evidence type="ECO:0000259" key="10">
    <source>
        <dbReference type="Pfam" id="PF04290"/>
    </source>
</evidence>
<feature type="transmembrane region" description="Helical" evidence="9">
    <location>
        <begin position="56"/>
        <end position="75"/>
    </location>
</feature>
<evidence type="ECO:0000256" key="3">
    <source>
        <dbReference type="ARBA" id="ARBA00022475"/>
    </source>
</evidence>
<gene>
    <name evidence="11" type="ORF">FAK_40010</name>
</gene>
<dbReference type="Proteomes" id="UP001366166">
    <property type="component" value="Chromosome"/>
</dbReference>
<feature type="transmembrane region" description="Helical" evidence="9">
    <location>
        <begin position="20"/>
        <end position="44"/>
    </location>
</feature>